<dbReference type="AlphaFoldDB" id="A0AAU9UUC0"/>
<protein>
    <submittedName>
        <fullName evidence="2">Uncharacterized protein</fullName>
    </submittedName>
</protein>
<evidence type="ECO:0000256" key="1">
    <source>
        <dbReference type="SAM" id="MobiDB-lite"/>
    </source>
</evidence>
<feature type="region of interest" description="Disordered" evidence="1">
    <location>
        <begin position="1"/>
        <end position="26"/>
    </location>
</feature>
<name>A0AAU9UUC0_EUPED</name>
<evidence type="ECO:0000313" key="2">
    <source>
        <dbReference type="EMBL" id="CAH2101496.1"/>
    </source>
</evidence>
<proteinExistence type="predicted"/>
<gene>
    <name evidence="2" type="ORF">EEDITHA_LOCUS16246</name>
</gene>
<organism evidence="2 3">
    <name type="scientific">Euphydryas editha</name>
    <name type="common">Edith's checkerspot</name>
    <dbReference type="NCBI Taxonomy" id="104508"/>
    <lineage>
        <taxon>Eukaryota</taxon>
        <taxon>Metazoa</taxon>
        <taxon>Ecdysozoa</taxon>
        <taxon>Arthropoda</taxon>
        <taxon>Hexapoda</taxon>
        <taxon>Insecta</taxon>
        <taxon>Pterygota</taxon>
        <taxon>Neoptera</taxon>
        <taxon>Endopterygota</taxon>
        <taxon>Lepidoptera</taxon>
        <taxon>Glossata</taxon>
        <taxon>Ditrysia</taxon>
        <taxon>Papilionoidea</taxon>
        <taxon>Nymphalidae</taxon>
        <taxon>Nymphalinae</taxon>
        <taxon>Euphydryas</taxon>
    </lineage>
</organism>
<keyword evidence="3" id="KW-1185">Reference proteome</keyword>
<evidence type="ECO:0000313" key="3">
    <source>
        <dbReference type="Proteomes" id="UP001153954"/>
    </source>
</evidence>
<reference evidence="2" key="1">
    <citation type="submission" date="2022-03" db="EMBL/GenBank/DDBJ databases">
        <authorList>
            <person name="Tunstrom K."/>
        </authorList>
    </citation>
    <scope>NUCLEOTIDE SEQUENCE</scope>
</reference>
<sequence length="78" mass="8921">MSAARSDSETDSASSEEDVDSGIAEELEKRKDVDCMDLSEFFRYWKEPESSYAYLDGVIQADATYYLKHRNTLNSNTH</sequence>
<accession>A0AAU9UUC0</accession>
<comment type="caution">
    <text evidence="2">The sequence shown here is derived from an EMBL/GenBank/DDBJ whole genome shotgun (WGS) entry which is preliminary data.</text>
</comment>
<dbReference type="EMBL" id="CAKOGL010000023">
    <property type="protein sequence ID" value="CAH2101496.1"/>
    <property type="molecule type" value="Genomic_DNA"/>
</dbReference>
<feature type="compositionally biased region" description="Acidic residues" evidence="1">
    <location>
        <begin position="14"/>
        <end position="25"/>
    </location>
</feature>
<dbReference type="Proteomes" id="UP001153954">
    <property type="component" value="Unassembled WGS sequence"/>
</dbReference>